<reference evidence="1" key="1">
    <citation type="submission" date="2022-11" db="EMBL/GenBank/DDBJ databases">
        <title>Chromosome-level genome of Pogonophryne albipinna.</title>
        <authorList>
            <person name="Jo E."/>
        </authorList>
    </citation>
    <scope>NUCLEOTIDE SEQUENCE</scope>
    <source>
        <strain evidence="1">SGF0006</strain>
        <tissue evidence="1">Muscle</tissue>
    </source>
</reference>
<feature type="non-terminal residue" evidence="1">
    <location>
        <position position="1"/>
    </location>
</feature>
<protein>
    <submittedName>
        <fullName evidence="1">Uncharacterized protein</fullName>
    </submittedName>
</protein>
<dbReference type="AlphaFoldDB" id="A0AAD6FA01"/>
<accession>A0AAD6FA01</accession>
<proteinExistence type="predicted"/>
<dbReference type="Proteomes" id="UP001219934">
    <property type="component" value="Unassembled WGS sequence"/>
</dbReference>
<dbReference type="EMBL" id="JAPTMU010000019">
    <property type="protein sequence ID" value="KAJ4927239.1"/>
    <property type="molecule type" value="Genomic_DNA"/>
</dbReference>
<sequence length="55" mass="6125">HVDSVGQIKLYLRQRSVPSVEIHQPTSLNKAAAPAPGFWQTQTRGGFLETAFFLQ</sequence>
<feature type="non-terminal residue" evidence="1">
    <location>
        <position position="55"/>
    </location>
</feature>
<evidence type="ECO:0000313" key="1">
    <source>
        <dbReference type="EMBL" id="KAJ4927239.1"/>
    </source>
</evidence>
<name>A0AAD6FA01_9TELE</name>
<gene>
    <name evidence="1" type="ORF">JOQ06_014974</name>
</gene>
<comment type="caution">
    <text evidence="1">The sequence shown here is derived from an EMBL/GenBank/DDBJ whole genome shotgun (WGS) entry which is preliminary data.</text>
</comment>
<evidence type="ECO:0000313" key="2">
    <source>
        <dbReference type="Proteomes" id="UP001219934"/>
    </source>
</evidence>
<keyword evidence="2" id="KW-1185">Reference proteome</keyword>
<organism evidence="1 2">
    <name type="scientific">Pogonophryne albipinna</name>
    <dbReference type="NCBI Taxonomy" id="1090488"/>
    <lineage>
        <taxon>Eukaryota</taxon>
        <taxon>Metazoa</taxon>
        <taxon>Chordata</taxon>
        <taxon>Craniata</taxon>
        <taxon>Vertebrata</taxon>
        <taxon>Euteleostomi</taxon>
        <taxon>Actinopterygii</taxon>
        <taxon>Neopterygii</taxon>
        <taxon>Teleostei</taxon>
        <taxon>Neoteleostei</taxon>
        <taxon>Acanthomorphata</taxon>
        <taxon>Eupercaria</taxon>
        <taxon>Perciformes</taxon>
        <taxon>Notothenioidei</taxon>
        <taxon>Pogonophryne</taxon>
    </lineage>
</organism>